<feature type="region of interest" description="Disordered" evidence="1">
    <location>
        <begin position="1"/>
        <end position="25"/>
    </location>
</feature>
<sequence>MFDRTKIASMEHPLHDYPTPYKDRSERTRGFANRMLFSPSRLSDAQPAAQVGGGGGVVGSQELLLPLNESFTSSFCSSSADDSAPELVDDDRAESVSSYDNDDEHQYHASTAELWDSFWHGDTDTSDEAGAEVEAEAEDDPPKWTVGDVDLAPAFPFRRRRVMPKRRSARASAAASETPPPEAAPFWKEEQQASRPGSSSRPASRAKLRTVSSYSLFPRPLQTEAARTSTFTNPFAPSSPAGPGGSPLSRRLTTSKSTSHLLAPNSPPTSPPPFPPPFPPRYAASTKRKPPPQPIKITGLGRPTTPLGQYDQANANAHVSPSQVSPRSQPPPPPSYKSKPAAPLPTPAAPFLFLNRPLPPLPTSARTNPDPTPTSFFDDSDDEDGAPSTGLAARIKGRLHVHRRAASDGRKGRGADEAAAGAVVHHRTRAGTEGEIPGLGKMNVLARMLRRSRA</sequence>
<feature type="compositionally biased region" description="Pro residues" evidence="1">
    <location>
        <begin position="265"/>
        <end position="280"/>
    </location>
</feature>
<comment type="caution">
    <text evidence="2">The sequence shown here is derived from an EMBL/GenBank/DDBJ whole genome shotgun (WGS) entry which is preliminary data.</text>
</comment>
<feature type="compositionally biased region" description="Acidic residues" evidence="1">
    <location>
        <begin position="124"/>
        <end position="139"/>
    </location>
</feature>
<feature type="compositionally biased region" description="Basic residues" evidence="1">
    <location>
        <begin position="157"/>
        <end position="169"/>
    </location>
</feature>
<feature type="compositionally biased region" description="Low complexity" evidence="1">
    <location>
        <begin position="193"/>
        <end position="205"/>
    </location>
</feature>
<protein>
    <submittedName>
        <fullName evidence="2">Uncharacterized protein</fullName>
    </submittedName>
</protein>
<feature type="compositionally biased region" description="Polar residues" evidence="1">
    <location>
        <begin position="364"/>
        <end position="377"/>
    </location>
</feature>
<dbReference type="AlphaFoldDB" id="A0AAE8SSV2"/>
<gene>
    <name evidence="2" type="ORF">DNG_02653</name>
</gene>
<name>A0AAE8SSV2_9PEZI</name>
<evidence type="ECO:0000256" key="1">
    <source>
        <dbReference type="SAM" id="MobiDB-lite"/>
    </source>
</evidence>
<feature type="compositionally biased region" description="Low complexity" evidence="1">
    <location>
        <begin position="236"/>
        <end position="264"/>
    </location>
</feature>
<reference evidence="2" key="1">
    <citation type="submission" date="2018-03" db="EMBL/GenBank/DDBJ databases">
        <authorList>
            <person name="Guldener U."/>
        </authorList>
    </citation>
    <scope>NUCLEOTIDE SEQUENCE</scope>
</reference>
<organism evidence="2 3">
    <name type="scientific">Cephalotrichum gorgonifer</name>
    <dbReference type="NCBI Taxonomy" id="2041049"/>
    <lineage>
        <taxon>Eukaryota</taxon>
        <taxon>Fungi</taxon>
        <taxon>Dikarya</taxon>
        <taxon>Ascomycota</taxon>
        <taxon>Pezizomycotina</taxon>
        <taxon>Sordariomycetes</taxon>
        <taxon>Hypocreomycetidae</taxon>
        <taxon>Microascales</taxon>
        <taxon>Microascaceae</taxon>
        <taxon>Cephalotrichum</taxon>
    </lineage>
</organism>
<keyword evidence="3" id="KW-1185">Reference proteome</keyword>
<feature type="compositionally biased region" description="Acidic residues" evidence="1">
    <location>
        <begin position="83"/>
        <end position="92"/>
    </location>
</feature>
<evidence type="ECO:0000313" key="2">
    <source>
        <dbReference type="EMBL" id="SPN99801.1"/>
    </source>
</evidence>
<feature type="compositionally biased region" description="Basic and acidic residues" evidence="1">
    <location>
        <begin position="405"/>
        <end position="416"/>
    </location>
</feature>
<dbReference type="Proteomes" id="UP001187682">
    <property type="component" value="Unassembled WGS sequence"/>
</dbReference>
<dbReference type="EMBL" id="ONZQ02000003">
    <property type="protein sequence ID" value="SPN99801.1"/>
    <property type="molecule type" value="Genomic_DNA"/>
</dbReference>
<feature type="region of interest" description="Disordered" evidence="1">
    <location>
        <begin position="403"/>
        <end position="435"/>
    </location>
</feature>
<feature type="compositionally biased region" description="Polar residues" evidence="1">
    <location>
        <begin position="225"/>
        <end position="235"/>
    </location>
</feature>
<accession>A0AAE8SSV2</accession>
<feature type="region of interest" description="Disordered" evidence="1">
    <location>
        <begin position="74"/>
        <end position="390"/>
    </location>
</feature>
<evidence type="ECO:0000313" key="3">
    <source>
        <dbReference type="Proteomes" id="UP001187682"/>
    </source>
</evidence>
<proteinExistence type="predicted"/>